<keyword evidence="3 6" id="KW-0547">Nucleotide-binding</keyword>
<comment type="function">
    <text evidence="6">Small GTPase required for proper nuclear import of RNA polymerase II and III (RNAPII and RNAPIII). May act at an RNAP assembly step prior to nuclear import.</text>
</comment>
<sequence length="286" mass="31479">MVYGIVTIGPAGVGKTTMCHALQIHGRLHKRGIYVVNLDPAADTLPYEPDIDVRELIRVEDAMREFGYGPNGGLIYCMEYLAMHLEWLEDKISEFGEDDTLLFDCPGQIELYTHLRAMPQLVRALQESCHVKLCATFLVDAVSIDQPAKFVAAALAGLSAMLQLPVPHVTVLSKSDALGDEAKLEAFLEEGSAVLFVRNQNQIRDEEGRTPNRSHDRLHDAICSVLDDHAMLSYVPFTVKDEDAAAHVLAFCDHLTMYSENAEVNIPRDLDGDSGIDPSVSFPGLG</sequence>
<reference evidence="8" key="1">
    <citation type="submission" date="2021-11" db="EMBL/GenBank/DDBJ databases">
        <authorList>
            <consortium name="Genoscope - CEA"/>
            <person name="William W."/>
        </authorList>
    </citation>
    <scope>NUCLEOTIDE SEQUENCE</scope>
</reference>
<dbReference type="Pfam" id="PF03029">
    <property type="entry name" value="ATP_bind_1"/>
    <property type="match status" value="1"/>
</dbReference>
<dbReference type="InterPro" id="IPR004130">
    <property type="entry name" value="Gpn"/>
</dbReference>
<keyword evidence="4 6" id="KW-0378">Hydrolase</keyword>
<dbReference type="Gene3D" id="3.40.50.300">
    <property type="entry name" value="P-loop containing nucleotide triphosphate hydrolases"/>
    <property type="match status" value="1"/>
</dbReference>
<dbReference type="SUPFAM" id="SSF52540">
    <property type="entry name" value="P-loop containing nucleoside triphosphate hydrolases"/>
    <property type="match status" value="1"/>
</dbReference>
<dbReference type="OrthoDB" id="5839at2759"/>
<evidence type="ECO:0000256" key="4">
    <source>
        <dbReference type="ARBA" id="ARBA00022801"/>
    </source>
</evidence>
<dbReference type="InterPro" id="IPR030228">
    <property type="entry name" value="Gpn3"/>
</dbReference>
<dbReference type="CDD" id="cd17872">
    <property type="entry name" value="GPN3"/>
    <property type="match status" value="1"/>
</dbReference>
<organism evidence="8 9">
    <name type="scientific">Pelagomonas calceolata</name>
    <dbReference type="NCBI Taxonomy" id="35677"/>
    <lineage>
        <taxon>Eukaryota</taxon>
        <taxon>Sar</taxon>
        <taxon>Stramenopiles</taxon>
        <taxon>Ochrophyta</taxon>
        <taxon>Pelagophyceae</taxon>
        <taxon>Pelagomonadales</taxon>
        <taxon>Pelagomonadaceae</taxon>
        <taxon>Pelagomonas</taxon>
    </lineage>
</organism>
<keyword evidence="9" id="KW-1185">Reference proteome</keyword>
<dbReference type="GO" id="GO:0005525">
    <property type="term" value="F:GTP binding"/>
    <property type="evidence" value="ECO:0007669"/>
    <property type="project" value="UniProtKB-KW"/>
</dbReference>
<protein>
    <recommendedName>
        <fullName evidence="2 6">GPN-loop GTPase 3</fullName>
    </recommendedName>
</protein>
<name>A0A8J2WI10_9STRA</name>
<dbReference type="EMBL" id="CAKKNE010000002">
    <property type="protein sequence ID" value="CAH0369285.1"/>
    <property type="molecule type" value="Genomic_DNA"/>
</dbReference>
<evidence type="ECO:0000256" key="2">
    <source>
        <dbReference type="ARBA" id="ARBA00014587"/>
    </source>
</evidence>
<proteinExistence type="inferred from homology"/>
<dbReference type="GO" id="GO:0003924">
    <property type="term" value="F:GTPase activity"/>
    <property type="evidence" value="ECO:0007669"/>
    <property type="project" value="TreeGrafter"/>
</dbReference>
<dbReference type="PANTHER" id="PTHR21231:SF7">
    <property type="entry name" value="GPN-LOOP GTPASE 3"/>
    <property type="match status" value="1"/>
</dbReference>
<comment type="caution">
    <text evidence="8">The sequence shown here is derived from an EMBL/GenBank/DDBJ whole genome shotgun (WGS) entry which is preliminary data.</text>
</comment>
<evidence type="ECO:0000256" key="5">
    <source>
        <dbReference type="ARBA" id="ARBA00023134"/>
    </source>
</evidence>
<comment type="subunit">
    <text evidence="6">Binds to RNA polymerase II (RNAPII).</text>
</comment>
<feature type="region of interest" description="Disordered" evidence="7">
    <location>
        <begin position="267"/>
        <end position="286"/>
    </location>
</feature>
<evidence type="ECO:0000256" key="1">
    <source>
        <dbReference type="ARBA" id="ARBA00005290"/>
    </source>
</evidence>
<comment type="similarity">
    <text evidence="1 6">Belongs to the GPN-loop GTPase family.</text>
</comment>
<accession>A0A8J2WI10</accession>
<keyword evidence="5 6" id="KW-0342">GTP-binding</keyword>
<dbReference type="PANTHER" id="PTHR21231">
    <property type="entry name" value="XPA-BINDING PROTEIN 1-RELATED"/>
    <property type="match status" value="1"/>
</dbReference>
<dbReference type="Proteomes" id="UP000789595">
    <property type="component" value="Unassembled WGS sequence"/>
</dbReference>
<evidence type="ECO:0000256" key="6">
    <source>
        <dbReference type="RuleBase" id="RU365059"/>
    </source>
</evidence>
<gene>
    <name evidence="8" type="ORF">PECAL_2P24050</name>
</gene>
<dbReference type="AlphaFoldDB" id="A0A8J2WI10"/>
<evidence type="ECO:0000313" key="9">
    <source>
        <dbReference type="Proteomes" id="UP000789595"/>
    </source>
</evidence>
<evidence type="ECO:0000313" key="8">
    <source>
        <dbReference type="EMBL" id="CAH0369285.1"/>
    </source>
</evidence>
<evidence type="ECO:0000256" key="3">
    <source>
        <dbReference type="ARBA" id="ARBA00022741"/>
    </source>
</evidence>
<dbReference type="InterPro" id="IPR027417">
    <property type="entry name" value="P-loop_NTPase"/>
</dbReference>
<evidence type="ECO:0000256" key="7">
    <source>
        <dbReference type="SAM" id="MobiDB-lite"/>
    </source>
</evidence>